<feature type="transmembrane region" description="Helical" evidence="10">
    <location>
        <begin position="256"/>
        <end position="280"/>
    </location>
</feature>
<evidence type="ECO:0000256" key="9">
    <source>
        <dbReference type="ARBA" id="ARBA00023136"/>
    </source>
</evidence>
<evidence type="ECO:0000256" key="5">
    <source>
        <dbReference type="ARBA" id="ARBA00022475"/>
    </source>
</evidence>
<sequence length="292" mass="32918">MSLAEFEQMIRKCGPKDKLSGSFCSQTAFMKGSISRTKAYFLKYKQLIHYVTSHPIDSVPDLRSLSLCCLVFLCSGRAFTAIKPFQQDFSLQVGGFALSTIAWILCITSMGLPQWRVWYPKEGVISYPSVAFVGLWKICIYHYNNSNNIRMCYQYSYYDTFIPLDIRISQHLMLITSIFWLIGKVATVVALRNVYSERQKRNTTHNALSASAILNIIANSFVFLAVSCNYFSILNKEGIAFPPSFIMPLYPDIQKAGAAMGVALLAAVLFLFSGVIFISYDVPLNIKDIPDF</sequence>
<evidence type="ECO:0000256" key="3">
    <source>
        <dbReference type="ARBA" id="ARBA00008295"/>
    </source>
</evidence>
<keyword evidence="8 10" id="KW-1133">Transmembrane helix</keyword>
<keyword evidence="6 10" id="KW-0812">Transmembrane</keyword>
<feature type="transmembrane region" description="Helical" evidence="10">
    <location>
        <begin position="212"/>
        <end position="235"/>
    </location>
</feature>
<evidence type="ECO:0000256" key="6">
    <source>
        <dbReference type="ARBA" id="ARBA00022692"/>
    </source>
</evidence>
<reference evidence="12" key="1">
    <citation type="submission" date="2025-08" db="UniProtKB">
        <authorList>
            <consortium name="RefSeq"/>
        </authorList>
    </citation>
    <scope>IDENTIFICATION</scope>
    <source>
        <tissue evidence="12">Liver</tissue>
    </source>
</reference>
<feature type="transmembrane region" description="Helical" evidence="10">
    <location>
        <begin position="91"/>
        <end position="112"/>
    </location>
</feature>
<evidence type="ECO:0000313" key="12">
    <source>
        <dbReference type="RefSeq" id="XP_040599877.1"/>
    </source>
</evidence>
<dbReference type="RefSeq" id="XP_040599877.1">
    <property type="nucleotide sequence ID" value="XM_040743943.1"/>
</dbReference>
<keyword evidence="4" id="KW-0796">Tight junction</keyword>
<gene>
    <name evidence="12" type="primary">LOC121139919</name>
</gene>
<protein>
    <submittedName>
        <fullName evidence="12">Claudin-34-like</fullName>
    </submittedName>
</protein>
<proteinExistence type="inferred from homology"/>
<dbReference type="PANTHER" id="PTHR12002">
    <property type="entry name" value="CLAUDIN"/>
    <property type="match status" value="1"/>
</dbReference>
<evidence type="ECO:0000313" key="11">
    <source>
        <dbReference type="Proteomes" id="UP000886700"/>
    </source>
</evidence>
<dbReference type="Gene3D" id="1.20.140.150">
    <property type="match status" value="1"/>
</dbReference>
<name>A0ABM2XAM8_MESAU</name>
<dbReference type="InterPro" id="IPR006187">
    <property type="entry name" value="Claudin"/>
</dbReference>
<evidence type="ECO:0000256" key="2">
    <source>
        <dbReference type="ARBA" id="ARBA00004651"/>
    </source>
</evidence>
<dbReference type="Proteomes" id="UP000886700">
    <property type="component" value="Unplaced"/>
</dbReference>
<evidence type="ECO:0000256" key="4">
    <source>
        <dbReference type="ARBA" id="ARBA00022427"/>
    </source>
</evidence>
<keyword evidence="5" id="KW-1003">Cell membrane</keyword>
<evidence type="ECO:0000256" key="8">
    <source>
        <dbReference type="ARBA" id="ARBA00022989"/>
    </source>
</evidence>
<accession>A0ABM2XAM8</accession>
<dbReference type="GeneID" id="121139919"/>
<keyword evidence="7" id="KW-0965">Cell junction</keyword>
<dbReference type="Pfam" id="PF13903">
    <property type="entry name" value="Claudin_2"/>
    <property type="match status" value="1"/>
</dbReference>
<evidence type="ECO:0000256" key="10">
    <source>
        <dbReference type="SAM" id="Phobius"/>
    </source>
</evidence>
<evidence type="ECO:0000256" key="7">
    <source>
        <dbReference type="ARBA" id="ARBA00022949"/>
    </source>
</evidence>
<comment type="similarity">
    <text evidence="3">Belongs to the claudin family.</text>
</comment>
<organism evidence="11 12">
    <name type="scientific">Mesocricetus auratus</name>
    <name type="common">Golden hamster</name>
    <dbReference type="NCBI Taxonomy" id="10036"/>
    <lineage>
        <taxon>Eukaryota</taxon>
        <taxon>Metazoa</taxon>
        <taxon>Chordata</taxon>
        <taxon>Craniata</taxon>
        <taxon>Vertebrata</taxon>
        <taxon>Euteleostomi</taxon>
        <taxon>Mammalia</taxon>
        <taxon>Eutheria</taxon>
        <taxon>Euarchontoglires</taxon>
        <taxon>Glires</taxon>
        <taxon>Rodentia</taxon>
        <taxon>Myomorpha</taxon>
        <taxon>Muroidea</taxon>
        <taxon>Cricetidae</taxon>
        <taxon>Cricetinae</taxon>
        <taxon>Mesocricetus</taxon>
    </lineage>
</organism>
<evidence type="ECO:0000256" key="1">
    <source>
        <dbReference type="ARBA" id="ARBA00004435"/>
    </source>
</evidence>
<keyword evidence="9 10" id="KW-0472">Membrane</keyword>
<feature type="transmembrane region" description="Helical" evidence="10">
    <location>
        <begin position="172"/>
        <end position="192"/>
    </location>
</feature>
<keyword evidence="11" id="KW-1185">Reference proteome</keyword>
<dbReference type="InterPro" id="IPR004031">
    <property type="entry name" value="PMP22/EMP/MP20/Claudin"/>
</dbReference>
<comment type="subcellular location">
    <subcellularLocation>
        <location evidence="1">Cell junction</location>
        <location evidence="1">Tight junction</location>
    </subcellularLocation>
    <subcellularLocation>
        <location evidence="2">Cell membrane</location>
        <topology evidence="2">Multi-pass membrane protein</topology>
    </subcellularLocation>
</comment>